<dbReference type="GO" id="GO:0004065">
    <property type="term" value="F:arylsulfatase activity"/>
    <property type="evidence" value="ECO:0007669"/>
    <property type="project" value="TreeGrafter"/>
</dbReference>
<dbReference type="InterPro" id="IPR050738">
    <property type="entry name" value="Sulfatase"/>
</dbReference>
<dbReference type="Gene3D" id="3.30.1120.10">
    <property type="match status" value="1"/>
</dbReference>
<dbReference type="RefSeq" id="WP_136078912.1">
    <property type="nucleotide sequence ID" value="NZ_CAAHFG010000001.1"/>
</dbReference>
<feature type="signal peptide" evidence="3">
    <location>
        <begin position="1"/>
        <end position="19"/>
    </location>
</feature>
<sequence>MKRLNAILCGGLIAAFACAEQRPNIVLIMVDDMGFSDIGCYGGEIDTPNIDALAKNGVKFSRFYNNSRCCPTRATLMTGLPAAATGIGRMTNSPNQHNQDYGEDSPGYRGYLNRECVTIAEALKPAGYATLMTGKWHLGYNEPERWPLQRGFEKYYGCISGATRFFHPQGERGITFMNEPDPELKSTTDRPYYTTDAFTDHAIRFIQEEQAGAGRPFFLYLAYTAPHWPVQAHEEEVEKYRGNYMIGWEKLREQRYAKQLALGLISKDWKLSPSDESIPAWDSLDPTKQKEMDLRMAVYAAMIDRVDQNIGKLIQSLEKSGQLENTMIMFLSDNGGCHEGGMLGRGAIDPPEKRNQSTANSIGEAWANAINTPFRKYKTFTHEGGAATPFLLSWPKRITPQADWYDSPAHIIDVMPTLLEMAGAEYPKAFNGNQIKPLGGISFSPAFDFLPLERAEPIFSEHIGNAFVMEGDWKLVGTKVAEHNGANLKKWELYNLAEDRTELNDLAKNYPERVERMSKAWKTWADEANVYPRPAGKPKPTKEEKH</sequence>
<keyword evidence="3" id="KW-0732">Signal</keyword>
<comment type="similarity">
    <text evidence="1">Belongs to the sulfatase family.</text>
</comment>
<dbReference type="PANTHER" id="PTHR42693">
    <property type="entry name" value="ARYLSULFATASE FAMILY MEMBER"/>
    <property type="match status" value="1"/>
</dbReference>
<evidence type="ECO:0000256" key="3">
    <source>
        <dbReference type="SAM" id="SignalP"/>
    </source>
</evidence>
<evidence type="ECO:0000259" key="4">
    <source>
        <dbReference type="Pfam" id="PF00884"/>
    </source>
</evidence>
<dbReference type="PANTHER" id="PTHR42693:SF53">
    <property type="entry name" value="ENDO-4-O-SULFATASE"/>
    <property type="match status" value="1"/>
</dbReference>
<protein>
    <submittedName>
        <fullName evidence="5">Arylsulfatase</fullName>
    </submittedName>
</protein>
<dbReference type="EMBL" id="CAAHFG010000001">
    <property type="protein sequence ID" value="VGO13335.1"/>
    <property type="molecule type" value="Genomic_DNA"/>
</dbReference>
<organism evidence="5 6">
    <name type="scientific">Pontiella desulfatans</name>
    <dbReference type="NCBI Taxonomy" id="2750659"/>
    <lineage>
        <taxon>Bacteria</taxon>
        <taxon>Pseudomonadati</taxon>
        <taxon>Kiritimatiellota</taxon>
        <taxon>Kiritimatiellia</taxon>
        <taxon>Kiritimatiellales</taxon>
        <taxon>Pontiellaceae</taxon>
        <taxon>Pontiella</taxon>
    </lineage>
</organism>
<dbReference type="Proteomes" id="UP000366872">
    <property type="component" value="Unassembled WGS sequence"/>
</dbReference>
<dbReference type="AlphaFoldDB" id="A0A6C2U0D8"/>
<keyword evidence="2" id="KW-0378">Hydrolase</keyword>
<evidence type="ECO:0000313" key="6">
    <source>
        <dbReference type="Proteomes" id="UP000366872"/>
    </source>
</evidence>
<evidence type="ECO:0000313" key="5">
    <source>
        <dbReference type="EMBL" id="VGO13335.1"/>
    </source>
</evidence>
<evidence type="ECO:0000256" key="1">
    <source>
        <dbReference type="ARBA" id="ARBA00008779"/>
    </source>
</evidence>
<proteinExistence type="inferred from homology"/>
<feature type="chain" id="PRO_5028959202" evidence="3">
    <location>
        <begin position="20"/>
        <end position="546"/>
    </location>
</feature>
<dbReference type="Pfam" id="PF00884">
    <property type="entry name" value="Sulfatase"/>
    <property type="match status" value="1"/>
</dbReference>
<keyword evidence="6" id="KW-1185">Reference proteome</keyword>
<accession>A0A6C2U0D8</accession>
<dbReference type="InterPro" id="IPR000917">
    <property type="entry name" value="Sulfatase_N"/>
</dbReference>
<dbReference type="InterPro" id="IPR017850">
    <property type="entry name" value="Alkaline_phosphatase_core_sf"/>
</dbReference>
<dbReference type="PROSITE" id="PS51257">
    <property type="entry name" value="PROKAR_LIPOPROTEIN"/>
    <property type="match status" value="1"/>
</dbReference>
<dbReference type="FunFam" id="3.40.720.10:FF:000047">
    <property type="entry name" value="Arylsulfatase"/>
    <property type="match status" value="1"/>
</dbReference>
<dbReference type="CDD" id="cd16025">
    <property type="entry name" value="PAS_like"/>
    <property type="match status" value="1"/>
</dbReference>
<dbReference type="Gene3D" id="3.40.720.10">
    <property type="entry name" value="Alkaline Phosphatase, subunit A"/>
    <property type="match status" value="1"/>
</dbReference>
<reference evidence="5 6" key="1">
    <citation type="submission" date="2019-04" db="EMBL/GenBank/DDBJ databases">
        <authorList>
            <person name="Van Vliet M D."/>
        </authorList>
    </citation>
    <scope>NUCLEOTIDE SEQUENCE [LARGE SCALE GENOMIC DNA]</scope>
    <source>
        <strain evidence="5 6">F1</strain>
    </source>
</reference>
<evidence type="ECO:0000256" key="2">
    <source>
        <dbReference type="ARBA" id="ARBA00022801"/>
    </source>
</evidence>
<name>A0A6C2U0D8_PONDE</name>
<gene>
    <name evidence="5" type="primary">atsA_109</name>
    <name evidence="5" type="ORF">PDESU_01891</name>
</gene>
<feature type="domain" description="Sulfatase N-terminal" evidence="4">
    <location>
        <begin position="23"/>
        <end position="424"/>
    </location>
</feature>
<dbReference type="SUPFAM" id="SSF53649">
    <property type="entry name" value="Alkaline phosphatase-like"/>
    <property type="match status" value="1"/>
</dbReference>